<feature type="non-terminal residue" evidence="4">
    <location>
        <position position="1"/>
    </location>
</feature>
<evidence type="ECO:0000259" key="3">
    <source>
        <dbReference type="PROSITE" id="PS50825"/>
    </source>
</evidence>
<dbReference type="PROSITE" id="PS50268">
    <property type="entry name" value="CADHERIN_2"/>
    <property type="match status" value="2"/>
</dbReference>
<feature type="domain" description="HYR" evidence="3">
    <location>
        <begin position="1403"/>
        <end position="1482"/>
    </location>
</feature>
<evidence type="ECO:0000313" key="4">
    <source>
        <dbReference type="EMBL" id="MDR5591991.1"/>
    </source>
</evidence>
<feature type="domain" description="Cadherin" evidence="2">
    <location>
        <begin position="814"/>
        <end position="896"/>
    </location>
</feature>
<feature type="domain" description="HYR" evidence="3">
    <location>
        <begin position="1238"/>
        <end position="1317"/>
    </location>
</feature>
<dbReference type="Gene3D" id="2.60.40.10">
    <property type="entry name" value="Immunoglobulins"/>
    <property type="match status" value="2"/>
</dbReference>
<dbReference type="Proteomes" id="UP001257234">
    <property type="component" value="Unassembled WGS sequence"/>
</dbReference>
<dbReference type="NCBIfam" id="TIGR04131">
    <property type="entry name" value="Bac_Flav_CTERM"/>
    <property type="match status" value="1"/>
</dbReference>
<feature type="domain" description="Cadherin" evidence="2">
    <location>
        <begin position="716"/>
        <end position="803"/>
    </location>
</feature>
<evidence type="ECO:0000313" key="5">
    <source>
        <dbReference type="Proteomes" id="UP001257234"/>
    </source>
</evidence>
<feature type="domain" description="HYR" evidence="3">
    <location>
        <begin position="1483"/>
        <end position="1566"/>
    </location>
</feature>
<evidence type="ECO:0000259" key="2">
    <source>
        <dbReference type="PROSITE" id="PS50268"/>
    </source>
</evidence>
<comment type="caution">
    <text evidence="4">The sequence shown here is derived from an EMBL/GenBank/DDBJ whole genome shotgun (WGS) entry which is preliminary data.</text>
</comment>
<dbReference type="Pfam" id="PF02494">
    <property type="entry name" value="HYR"/>
    <property type="match status" value="6"/>
</dbReference>
<dbReference type="Gene3D" id="2.60.40.2810">
    <property type="match status" value="6"/>
</dbReference>
<dbReference type="InterPro" id="IPR013783">
    <property type="entry name" value="Ig-like_fold"/>
</dbReference>
<accession>A0ABU1EUD9</accession>
<keyword evidence="1" id="KW-0677">Repeat</keyword>
<name>A0ABU1EUD9_9FLAO</name>
<feature type="domain" description="HYR" evidence="3">
    <location>
        <begin position="1318"/>
        <end position="1402"/>
    </location>
</feature>
<organism evidence="4 5">
    <name type="scientific">Christiangramia sediminicola</name>
    <dbReference type="NCBI Taxonomy" id="3073267"/>
    <lineage>
        <taxon>Bacteria</taxon>
        <taxon>Pseudomonadati</taxon>
        <taxon>Bacteroidota</taxon>
        <taxon>Flavobacteriia</taxon>
        <taxon>Flavobacteriales</taxon>
        <taxon>Flavobacteriaceae</taxon>
        <taxon>Christiangramia</taxon>
    </lineage>
</organism>
<dbReference type="InterPro" id="IPR002126">
    <property type="entry name" value="Cadherin-like_dom"/>
</dbReference>
<feature type="domain" description="HYR" evidence="3">
    <location>
        <begin position="1074"/>
        <end position="1157"/>
    </location>
</feature>
<sequence>ITVSTEDTFTVTVTGDNGCTDTASVSTTLDNEAPVAGITNDNGLALDCNTPSTTLTASGGSSYAWTNTNGDNLGDSASITVSTEDTFTVTVTGDNGCTDTASVSTTLDNEAPVAGITNDNGLALDCNSPSTTLTASGGSSYAWTNTAGDNLGDSASITVSTEDTFTVTVTGDNGCTDTASVSTTLDNEAPVAGITNDNGLALDCNTPSTTLTASGGSSYAWTNTNGDNLGDSASITVSTEDTFTVTVTGDNGCTDTASVSTTLDNEAPVAGITNDNGLALDCNTPSTTLTASGGSSYAWTNTNGDNLGDSASITVSTEDTFTVTVTGDNGCTDTAFVSTTLDTDEETPSIVLDQQTDCDIATGSISVESPKENTTYTISSTNNYSESNESGIFTGLEAGTYTVTATNNDSGCSSAPSNGITIEPQPMPAVANNDSVDTNEDEALTIDALSNDTNPEDGDLIIESYTQTSNGTVTQNEDDTFEYTPNENYNGTDSFTYIITNGNCDSSTATVTITVNPVNDAPVANDDNAVTDEDTAVVINVLENDTDIDGDELTVVSVTQPSNGNAVINEDGTVTYTPNENFNGDDEFTYTIEDEEGLSDTATVFVTVNPVNDAPVANDDSAVTDEDTAVVIEVLENDVDVDGDELTVVSVTDPENGSVVINEDGTVTYTPNTDFEGEDEFTYTIEDEEGLSDTATVTVIVAPTNDAPVANDDNAVTDEDTAVVIYVLENDTDADGDELTVVSVTQPSNGTVVINEDGTVTYTPNENFNGNDEFTYTIEDEEGLSDTATVFVTVNPVNDAPVANDDSAVTDEDTAVVIEVLENDTDVDGDELTVVSVTDPENGSVVINEDGTVTYTPNTDFEGEDEFTYTIEDEEGLSDTATVTVIVAPTNDAPVANDDNAVTDEDTAVVIDVLENDTDVDGDELTVVSVTQPSNGTVVINEDGTVTYTPNDNFNGDDEFTYTIEDEEGLSDTATVFVTVNPVNDAPVANDDSAETDQDVPVEIAVLDNDTDLDGDELTVVSVTDPENGSVVINEDGTVTYTPNDSFTGEDVFEYTISDGNGGTDTAVVTITVNDTEGPEIACPANMNLNNDPGVCGAIVDFTIPEFTDNSGSATIEQTAGPAPGDLFPVGTTTVTFVATDASGNSTTCSFDVIVTDNEAPVVETIADINVDTDTDVCGAVVEFGNIITSDNCEVDTVEVTEGLISGSVYPVGTTEVTINVTDIYGNTTTTTFSVTVNDNEMPVVSCPSDIITTTEAGEAFAIVNFDNATATDNCDVSVEQTAGPVSGSEFPIGDTVVTFTAIDASGNSTECSFTVTVEDDEDPSLECPSDFDSGVDTGVCGAVVEFETPTGFDNSGEVTVTQTNGPASGAEFPVGTTTVEFTATDAAGNSATCSFTVTINDDEAPVIEDMENITVNNDAGICGAVVSFETPGGTDNCGIESVIMTEGLDSGSEFPVGETTITYVATDTAGLTATTSFTVTVIDNEAPSIECPEDITVNVAFGTTSAIVEYETVTVTDNCGGSTTTMTSGIASGEEFPVGDTVITYTVTDANGNESTCQFTVTVEENPAPAPPPAPTVDVTQATCSNPTGTITVEAEQGLSYSIDGENFQTEGVFTDLAPGTYDVVSQNGLGQLSDLTTVIIEEPVAEEIELVNNGTVDLCVDDSAYDLTDLFVGDFDESGVWIDTNNTGALENGFVDPDLLALGSYTFEYRIEGNCPSSTIVTVLVNDDCVVLDCTIEDVRDSISKAVTPNGDNKNDFFTVDLDIACGFTYNVKIFNRWGAKIFDAQNYQNNWDGYSDSSFGSSNQLPSGTYFYVLEINEGNFEPIQGYIYLGTK</sequence>
<dbReference type="InterPro" id="IPR026341">
    <property type="entry name" value="T9SS_type_B"/>
</dbReference>
<evidence type="ECO:0000256" key="1">
    <source>
        <dbReference type="ARBA" id="ARBA00022737"/>
    </source>
</evidence>
<dbReference type="NCBIfam" id="NF012211">
    <property type="entry name" value="tand_rpt_95"/>
    <property type="match status" value="7"/>
</dbReference>
<dbReference type="RefSeq" id="WP_309562822.1">
    <property type="nucleotide sequence ID" value="NZ_JAVJIU010000007.1"/>
</dbReference>
<dbReference type="Pfam" id="PF13585">
    <property type="entry name" value="CHU_C"/>
    <property type="match status" value="1"/>
</dbReference>
<dbReference type="Pfam" id="PF17963">
    <property type="entry name" value="Big_9"/>
    <property type="match status" value="7"/>
</dbReference>
<protein>
    <submittedName>
        <fullName evidence="4">Tandem-95 repeat protein</fullName>
    </submittedName>
</protein>
<dbReference type="Gene3D" id="2.60.40.3440">
    <property type="match status" value="1"/>
</dbReference>
<proteinExistence type="predicted"/>
<dbReference type="PANTHER" id="PTHR24273:SF32">
    <property type="entry name" value="HYALIN"/>
    <property type="match status" value="1"/>
</dbReference>
<reference evidence="5" key="1">
    <citation type="submission" date="2023-07" db="EMBL/GenBank/DDBJ databases">
        <title>Christiangramia sp. SM2212., a novel bacterium of the family Flavobacteriaceae isolated from the sea sediment.</title>
        <authorList>
            <person name="Wang J."/>
            <person name="Zhang X."/>
        </authorList>
    </citation>
    <scope>NUCLEOTIDE SEQUENCE [LARGE SCALE GENOMIC DNA]</scope>
    <source>
        <strain evidence="5">SM2212</strain>
    </source>
</reference>
<dbReference type="InterPro" id="IPR003410">
    <property type="entry name" value="HYR_dom"/>
</dbReference>
<dbReference type="PANTHER" id="PTHR24273">
    <property type="entry name" value="FI04643P-RELATED"/>
    <property type="match status" value="1"/>
</dbReference>
<gene>
    <name evidence="4" type="ORF">RE431_15210</name>
</gene>
<keyword evidence="5" id="KW-1185">Reference proteome</keyword>
<dbReference type="EMBL" id="JAVJIU010000007">
    <property type="protein sequence ID" value="MDR5591991.1"/>
    <property type="molecule type" value="Genomic_DNA"/>
</dbReference>
<dbReference type="PROSITE" id="PS50825">
    <property type="entry name" value="HYR"/>
    <property type="match status" value="5"/>
</dbReference>